<evidence type="ECO:0000256" key="8">
    <source>
        <dbReference type="ARBA" id="ARBA00048258"/>
    </source>
</evidence>
<evidence type="ECO:0000256" key="5">
    <source>
        <dbReference type="ARBA" id="ARBA00022655"/>
    </source>
</evidence>
<evidence type="ECO:0000256" key="9">
    <source>
        <dbReference type="HAMAP-Rule" id="MF_00158"/>
    </source>
</evidence>
<dbReference type="EMBL" id="CCDI010000001">
    <property type="protein sequence ID" value="CDQ21986.1"/>
    <property type="molecule type" value="Genomic_DNA"/>
</dbReference>
<dbReference type="NCBIfam" id="TIGR00018">
    <property type="entry name" value="panC"/>
    <property type="match status" value="1"/>
</dbReference>
<dbReference type="InterPro" id="IPR004821">
    <property type="entry name" value="Cyt_trans-like"/>
</dbReference>
<dbReference type="GO" id="GO:0005829">
    <property type="term" value="C:cytosol"/>
    <property type="evidence" value="ECO:0007669"/>
    <property type="project" value="TreeGrafter"/>
</dbReference>
<dbReference type="AlphaFoldDB" id="A0A024P269"/>
<comment type="subcellular location">
    <subcellularLocation>
        <location evidence="9">Cytoplasm</location>
    </subcellularLocation>
</comment>
<feature type="binding site" evidence="9">
    <location>
        <begin position="184"/>
        <end position="187"/>
    </location>
    <ligand>
        <name>ATP</name>
        <dbReference type="ChEBI" id="CHEBI:30616"/>
    </ligand>
</feature>
<feature type="binding site" evidence="9">
    <location>
        <begin position="147"/>
        <end position="150"/>
    </location>
    <ligand>
        <name>ATP</name>
        <dbReference type="ChEBI" id="CHEBI:30616"/>
    </ligand>
</feature>
<sequence>MKVLRDVEQVNDVVSQWKNNGEKIGFVPTMGYLHEGHMRLLEEARKENDRVILSIFINPLQFSQGEDLETYPRDEARDQKIAEENGVDMVFLPTKEMMYPRPLSVQMSVTKRTDVLCGRSRHGHFDGVVTVLSKLFNLTRPDTAYFGMKDAQQVAVVDALIKDYNIPVKLVPVPTVREDDGLAKSSRNVRLSKKERKEAPSIQAALQYGKQLVRDGHTSPEVVIKATEKFLETKTHGKIDYIELLSYPELEFLEEIDRPVILAAAVSYEHARLIDNVVFNKEGNEIYG</sequence>
<keyword evidence="7 9" id="KW-0067">ATP-binding</keyword>
<comment type="catalytic activity">
    <reaction evidence="8 9">
        <text>(R)-pantoate + beta-alanine + ATP = (R)-pantothenate + AMP + diphosphate + H(+)</text>
        <dbReference type="Rhea" id="RHEA:10912"/>
        <dbReference type="ChEBI" id="CHEBI:15378"/>
        <dbReference type="ChEBI" id="CHEBI:15980"/>
        <dbReference type="ChEBI" id="CHEBI:29032"/>
        <dbReference type="ChEBI" id="CHEBI:30616"/>
        <dbReference type="ChEBI" id="CHEBI:33019"/>
        <dbReference type="ChEBI" id="CHEBI:57966"/>
        <dbReference type="ChEBI" id="CHEBI:456215"/>
        <dbReference type="EC" id="6.3.2.1"/>
    </reaction>
</comment>
<dbReference type="UniPathway" id="UPA00028">
    <property type="reaction ID" value="UER00005"/>
</dbReference>
<dbReference type="NCBIfam" id="TIGR00125">
    <property type="entry name" value="cyt_tran_rel"/>
    <property type="match status" value="1"/>
</dbReference>
<evidence type="ECO:0000313" key="10">
    <source>
        <dbReference type="EMBL" id="CDQ21986.1"/>
    </source>
</evidence>
<evidence type="ECO:0000256" key="3">
    <source>
        <dbReference type="ARBA" id="ARBA00022490"/>
    </source>
</evidence>
<reference evidence="11" key="1">
    <citation type="submission" date="2014-03" db="EMBL/GenBank/DDBJ databases">
        <authorList>
            <person name="Urmite Genomes U."/>
        </authorList>
    </citation>
    <scope>NUCLEOTIDE SEQUENCE [LARGE SCALE GENOMIC DNA]</scope>
    <source>
        <strain evidence="11">HD-03</strain>
    </source>
</reference>
<comment type="similarity">
    <text evidence="2 9">Belongs to the pantothenate synthetase family.</text>
</comment>
<dbReference type="GO" id="GO:0015940">
    <property type="term" value="P:pantothenate biosynthetic process"/>
    <property type="evidence" value="ECO:0007669"/>
    <property type="project" value="UniProtKB-UniRule"/>
</dbReference>
<evidence type="ECO:0000256" key="6">
    <source>
        <dbReference type="ARBA" id="ARBA00022741"/>
    </source>
</evidence>
<dbReference type="PANTHER" id="PTHR21299:SF1">
    <property type="entry name" value="PANTOATE--BETA-ALANINE LIGASE"/>
    <property type="match status" value="1"/>
</dbReference>
<feature type="binding site" evidence="9">
    <location>
        <begin position="30"/>
        <end position="37"/>
    </location>
    <ligand>
        <name>ATP</name>
        <dbReference type="ChEBI" id="CHEBI:30616"/>
    </ligand>
</feature>
<evidence type="ECO:0000256" key="2">
    <source>
        <dbReference type="ARBA" id="ARBA00009256"/>
    </source>
</evidence>
<organism evidence="10 11">
    <name type="scientific">Halobacillus karajensis</name>
    <dbReference type="NCBI Taxonomy" id="195088"/>
    <lineage>
        <taxon>Bacteria</taxon>
        <taxon>Bacillati</taxon>
        <taxon>Bacillota</taxon>
        <taxon>Bacilli</taxon>
        <taxon>Bacillales</taxon>
        <taxon>Bacillaceae</taxon>
        <taxon>Halobacillus</taxon>
    </lineage>
</organism>
<comment type="caution">
    <text evidence="10">The sequence shown here is derived from an EMBL/GenBank/DDBJ whole genome shotgun (WGS) entry which is preliminary data.</text>
</comment>
<comment type="subunit">
    <text evidence="9">Homodimer.</text>
</comment>
<feature type="binding site" evidence="9">
    <location>
        <position position="176"/>
    </location>
    <ligand>
        <name>ATP</name>
        <dbReference type="ChEBI" id="CHEBI:30616"/>
    </ligand>
</feature>
<dbReference type="InterPro" id="IPR003721">
    <property type="entry name" value="Pantoate_ligase"/>
</dbReference>
<evidence type="ECO:0000256" key="1">
    <source>
        <dbReference type="ARBA" id="ARBA00004990"/>
    </source>
</evidence>
<dbReference type="FunFam" id="3.40.50.620:FF:000013">
    <property type="entry name" value="Pantothenate synthetase"/>
    <property type="match status" value="1"/>
</dbReference>
<feature type="binding site" evidence="9">
    <location>
        <position position="153"/>
    </location>
    <ligand>
        <name>(R)-pantoate</name>
        <dbReference type="ChEBI" id="CHEBI:15980"/>
    </ligand>
</feature>
<dbReference type="GO" id="GO:0004592">
    <property type="term" value="F:pantoate-beta-alanine ligase activity"/>
    <property type="evidence" value="ECO:0007669"/>
    <property type="project" value="UniProtKB-UniRule"/>
</dbReference>
<keyword evidence="6 9" id="KW-0547">Nucleotide-binding</keyword>
<dbReference type="CDD" id="cd00560">
    <property type="entry name" value="PanC"/>
    <property type="match status" value="1"/>
</dbReference>
<dbReference type="PANTHER" id="PTHR21299">
    <property type="entry name" value="CYTIDYLATE KINASE/PANTOATE-BETA-ALANINE LIGASE"/>
    <property type="match status" value="1"/>
</dbReference>
<dbReference type="Gene3D" id="3.40.50.620">
    <property type="entry name" value="HUPs"/>
    <property type="match status" value="1"/>
</dbReference>
<keyword evidence="3 9" id="KW-0963">Cytoplasm</keyword>
<dbReference type="GO" id="GO:0005524">
    <property type="term" value="F:ATP binding"/>
    <property type="evidence" value="ECO:0007669"/>
    <property type="project" value="UniProtKB-KW"/>
</dbReference>
<feature type="active site" description="Proton donor" evidence="9">
    <location>
        <position position="37"/>
    </location>
</feature>
<evidence type="ECO:0000256" key="4">
    <source>
        <dbReference type="ARBA" id="ARBA00022598"/>
    </source>
</evidence>
<evidence type="ECO:0000256" key="7">
    <source>
        <dbReference type="ARBA" id="ARBA00022840"/>
    </source>
</evidence>
<accession>A0A024P269</accession>
<dbReference type="SUPFAM" id="SSF52374">
    <property type="entry name" value="Nucleotidylyl transferase"/>
    <property type="match status" value="1"/>
</dbReference>
<comment type="miscellaneous">
    <text evidence="9">The reaction proceeds by a bi uni uni bi ping pong mechanism.</text>
</comment>
<comment type="function">
    <text evidence="9">Catalyzes the condensation of pantoate with beta-alanine in an ATP-dependent reaction via a pantoyl-adenylate intermediate.</text>
</comment>
<feature type="binding site" evidence="9">
    <location>
        <position position="61"/>
    </location>
    <ligand>
        <name>(R)-pantoate</name>
        <dbReference type="ChEBI" id="CHEBI:15980"/>
    </ligand>
</feature>
<dbReference type="InterPro" id="IPR014729">
    <property type="entry name" value="Rossmann-like_a/b/a_fold"/>
</dbReference>
<gene>
    <name evidence="9 10" type="primary">panC</name>
    <name evidence="10" type="ORF">BN983_00182</name>
</gene>
<name>A0A024P269_9BACI</name>
<comment type="pathway">
    <text evidence="1 9">Cofactor biosynthesis; (R)-pantothenate biosynthesis; (R)-pantothenate from (R)-pantoate and beta-alanine: step 1/1.</text>
</comment>
<dbReference type="EC" id="6.3.2.1" evidence="9"/>
<keyword evidence="4 9" id="KW-0436">Ligase</keyword>
<dbReference type="InterPro" id="IPR042176">
    <property type="entry name" value="Pantoate_ligase_C"/>
</dbReference>
<dbReference type="Proteomes" id="UP000028868">
    <property type="component" value="Unassembled WGS sequence"/>
</dbReference>
<reference evidence="10 11" key="2">
    <citation type="submission" date="2014-05" db="EMBL/GenBank/DDBJ databases">
        <title>Draft genome sequence of Halobacillus karajensis HK-03.</title>
        <authorList>
            <person name="Khelaifia S."/>
            <person name="Croce O."/>
            <person name="Lagier J.C."/>
            <person name="Raoult D."/>
        </authorList>
    </citation>
    <scope>NUCLEOTIDE SEQUENCE [LARGE SCALE GENOMIC DNA]</scope>
    <source>
        <strain evidence="10 11">HD-03</strain>
    </source>
</reference>
<dbReference type="Gene3D" id="3.30.1300.10">
    <property type="entry name" value="Pantoate-beta-alanine ligase, C-terminal domain"/>
    <property type="match status" value="1"/>
</dbReference>
<protein>
    <recommendedName>
        <fullName evidence="9">Pantothenate synthetase</fullName>
        <shortName evidence="9">PS</shortName>
        <ecNumber evidence="9">6.3.2.1</ecNumber>
    </recommendedName>
    <alternativeName>
        <fullName evidence="9">Pantoate--beta-alanine ligase</fullName>
    </alternativeName>
    <alternativeName>
        <fullName evidence="9">Pantoate-activating enzyme</fullName>
    </alternativeName>
</protein>
<proteinExistence type="inferred from homology"/>
<dbReference type="HAMAP" id="MF_00158">
    <property type="entry name" value="PanC"/>
    <property type="match status" value="1"/>
</dbReference>
<dbReference type="RefSeq" id="WP_035504956.1">
    <property type="nucleotide sequence ID" value="NZ_CCDH010000002.1"/>
</dbReference>
<feature type="binding site" evidence="9">
    <location>
        <position position="61"/>
    </location>
    <ligand>
        <name>beta-alanine</name>
        <dbReference type="ChEBI" id="CHEBI:57966"/>
    </ligand>
</feature>
<keyword evidence="11" id="KW-1185">Reference proteome</keyword>
<evidence type="ECO:0000313" key="11">
    <source>
        <dbReference type="Proteomes" id="UP000028868"/>
    </source>
</evidence>
<keyword evidence="5 9" id="KW-0566">Pantothenate biosynthesis</keyword>
<dbReference type="Pfam" id="PF02569">
    <property type="entry name" value="Pantoate_ligase"/>
    <property type="match status" value="1"/>
</dbReference>